<name>A0ACB6RQ30_9PLEO</name>
<gene>
    <name evidence="1" type="ORF">BU25DRAFT_349931</name>
</gene>
<accession>A0ACB6RQ30</accession>
<reference evidence="1" key="1">
    <citation type="journal article" date="2020" name="Stud. Mycol.">
        <title>101 Dothideomycetes genomes: a test case for predicting lifestyles and emergence of pathogens.</title>
        <authorList>
            <person name="Haridas S."/>
            <person name="Albert R."/>
            <person name="Binder M."/>
            <person name="Bloem J."/>
            <person name="Labutti K."/>
            <person name="Salamov A."/>
            <person name="Andreopoulos B."/>
            <person name="Baker S."/>
            <person name="Barry K."/>
            <person name="Bills G."/>
            <person name="Bluhm B."/>
            <person name="Cannon C."/>
            <person name="Castanera R."/>
            <person name="Culley D."/>
            <person name="Daum C."/>
            <person name="Ezra D."/>
            <person name="Gonzalez J."/>
            <person name="Henrissat B."/>
            <person name="Kuo A."/>
            <person name="Liang C."/>
            <person name="Lipzen A."/>
            <person name="Lutzoni F."/>
            <person name="Magnuson J."/>
            <person name="Mondo S."/>
            <person name="Nolan M."/>
            <person name="Ohm R."/>
            <person name="Pangilinan J."/>
            <person name="Park H.-J."/>
            <person name="Ramirez L."/>
            <person name="Alfaro M."/>
            <person name="Sun H."/>
            <person name="Tritt A."/>
            <person name="Yoshinaga Y."/>
            <person name="Zwiers L.-H."/>
            <person name="Turgeon B."/>
            <person name="Goodwin S."/>
            <person name="Spatafora J."/>
            <person name="Crous P."/>
            <person name="Grigoriev I."/>
        </authorList>
    </citation>
    <scope>NUCLEOTIDE SEQUENCE</scope>
    <source>
        <strain evidence="1">CBS 525.71</strain>
    </source>
</reference>
<organism evidence="1 2">
    <name type="scientific">Macroventuria anomochaeta</name>
    <dbReference type="NCBI Taxonomy" id="301207"/>
    <lineage>
        <taxon>Eukaryota</taxon>
        <taxon>Fungi</taxon>
        <taxon>Dikarya</taxon>
        <taxon>Ascomycota</taxon>
        <taxon>Pezizomycotina</taxon>
        <taxon>Dothideomycetes</taxon>
        <taxon>Pleosporomycetidae</taxon>
        <taxon>Pleosporales</taxon>
        <taxon>Pleosporineae</taxon>
        <taxon>Didymellaceae</taxon>
        <taxon>Macroventuria</taxon>
    </lineage>
</organism>
<evidence type="ECO:0000313" key="2">
    <source>
        <dbReference type="Proteomes" id="UP000799754"/>
    </source>
</evidence>
<keyword evidence="2" id="KW-1185">Reference proteome</keyword>
<comment type="caution">
    <text evidence="1">The sequence shown here is derived from an EMBL/GenBank/DDBJ whole genome shotgun (WGS) entry which is preliminary data.</text>
</comment>
<dbReference type="Proteomes" id="UP000799754">
    <property type="component" value="Unassembled WGS sequence"/>
</dbReference>
<protein>
    <submittedName>
        <fullName evidence="1">Uncharacterized protein</fullName>
    </submittedName>
</protein>
<evidence type="ECO:0000313" key="1">
    <source>
        <dbReference type="EMBL" id="KAF2623500.1"/>
    </source>
</evidence>
<sequence>MKHWRFDLFLAIAALCTCIPIASITIHRCRLSWHFILIGIWKLVTSVSVACISVHRCILVHQGKNNRRPLLWLLLYLAGTAVGMTGLCSLLWTSFRQDQTVRNLTYGFAAPMILIPVLVAIHWFVKHLDLKEGGGAVWLSAILSTLAGAVVAFATVFSFFSALYGDLVLGAIADNLLGLPSADFAPLYWVWFIAKRLPMLSF</sequence>
<dbReference type="EMBL" id="MU006736">
    <property type="protein sequence ID" value="KAF2623500.1"/>
    <property type="molecule type" value="Genomic_DNA"/>
</dbReference>
<proteinExistence type="predicted"/>